<dbReference type="PANTHER" id="PTHR45789">
    <property type="entry name" value="FI18025P1"/>
    <property type="match status" value="1"/>
</dbReference>
<dbReference type="SMART" id="SM00398">
    <property type="entry name" value="HMG"/>
    <property type="match status" value="1"/>
</dbReference>
<feature type="coiled-coil region" evidence="6">
    <location>
        <begin position="377"/>
        <end position="404"/>
    </location>
</feature>
<dbReference type="GO" id="GO:0000978">
    <property type="term" value="F:RNA polymerase II cis-regulatory region sequence-specific DNA binding"/>
    <property type="evidence" value="ECO:0007669"/>
    <property type="project" value="TreeGrafter"/>
</dbReference>
<sequence length="935" mass="101041">MCSGLVAACALPCVADAKNGRIARARKLPLGQPPTPVGDSGPYGKARVRCARVGAVRIPLIHKQEIGQEVASKEETLVPGLHYVERIPRLRMSSKRKSPPTKLSEGGGGAGTVAGANEEEEDTTSPVAGSGGEAAVVVGEEGATTPVDIEECYSHQRGGECESSGCSSPATTSEPDLRDSPSPSLNSLRTAKRQRLLFLSSQETITPYHHPHHHHHHHHHHTNTSSSSGGALEPASSSECGSPPTLLSVDPYYSHHPHHNNNNNNVTQNNNNNNGSGTTAAGSKRSMDDVLKRLTCKMNSESLSIQDDTTNTRRTSPPLSSTPTGHNAHSCSGSTTTTVANNVALSPPDSGRISNTEAQVDQDGVAALHRILCAESFAEKERRLSEMILQLQLLRERLVQQQDQSKSYPAHMTVDSQKQIEMQRLQTEHLKRQQEHIMQHNIQELQAQMTKSQLSMSGPQSLMFLPFLEQLRGLPVQSPMPPPPATSTATTGNKHINSIANMISSHREGPSWATAHLAQMTTQMEKESSSPAPISSAVAPTAPPLQDLDAPLNLTKPKSTSSGATASSSSPGSDSHSTGAGSSGQQEQPLAATAPKLFPPGLPIPRNYLPTLPYAGLPPHLSSLSSPMGKVMAKDEAGGPGGSVAAAAVAAVEKHFAMHGLYGLPSNTGGMPPSAQTQRPIKHSGSREEPPQEEQDFLSTPHMWRDPGYKVAEDITEKAKMVRQQKREGENKPHIKRPMNAFMVWAKDERRKILKACPDMHNSNISKILGARWKSMSNSEKQPYYEEQSRLSKLHMEKHPDYRYRPRPKRTCIVDGKKMRISEYKSLMRQRRQEMRQLWCRDGGTEMNFLSPVSADMTGTQHHPGTGAGPSARPSVSPPATMLNGGGGAAGPSSDHPSFYYPQDSLSPTDMMNFSPENSGSIGGYDASPRHHDED</sequence>
<proteinExistence type="predicted"/>
<evidence type="ECO:0000313" key="9">
    <source>
        <dbReference type="EMBL" id="KAG5308124.1"/>
    </source>
</evidence>
<dbReference type="CDD" id="cd22042">
    <property type="entry name" value="HMG-box_EGL13-like"/>
    <property type="match status" value="1"/>
</dbReference>
<dbReference type="Pfam" id="PF00505">
    <property type="entry name" value="HMG_box"/>
    <property type="match status" value="1"/>
</dbReference>
<keyword evidence="1" id="KW-0805">Transcription regulation</keyword>
<feature type="compositionally biased region" description="Low complexity" evidence="7">
    <location>
        <begin position="559"/>
        <end position="580"/>
    </location>
</feature>
<evidence type="ECO:0000313" key="10">
    <source>
        <dbReference type="Proteomes" id="UP000667349"/>
    </source>
</evidence>
<comment type="caution">
    <text evidence="9">The sequence shown here is derived from an EMBL/GenBank/DDBJ whole genome shotgun (WGS) entry which is preliminary data.</text>
</comment>
<dbReference type="InterPro" id="IPR036910">
    <property type="entry name" value="HMG_box_dom_sf"/>
</dbReference>
<keyword evidence="10" id="KW-1185">Reference proteome</keyword>
<dbReference type="Gene3D" id="1.10.30.10">
    <property type="entry name" value="High mobility group box domain"/>
    <property type="match status" value="1"/>
</dbReference>
<protein>
    <submittedName>
        <fullName evidence="9">SOX6 factor</fullName>
    </submittedName>
</protein>
<name>A0A836E2C6_9HYME</name>
<dbReference type="Proteomes" id="UP000667349">
    <property type="component" value="Unassembled WGS sequence"/>
</dbReference>
<dbReference type="InterPro" id="IPR009071">
    <property type="entry name" value="HMG_box_dom"/>
</dbReference>
<feature type="non-terminal residue" evidence="9">
    <location>
        <position position="1"/>
    </location>
</feature>
<reference evidence="9" key="1">
    <citation type="submission" date="2020-02" db="EMBL/GenBank/DDBJ databases">
        <title>Relaxed selection underlies rapid genomic changes in the transitions from sociality to social parasitism in ants.</title>
        <authorList>
            <person name="Bi X."/>
        </authorList>
    </citation>
    <scope>NUCLEOTIDE SEQUENCE</scope>
    <source>
        <strain evidence="9">BGI-DK2013a</strain>
        <tissue evidence="9">Whole body</tissue>
    </source>
</reference>
<dbReference type="PROSITE" id="PS50118">
    <property type="entry name" value="HMG_BOX_2"/>
    <property type="match status" value="1"/>
</dbReference>
<evidence type="ECO:0000256" key="5">
    <source>
        <dbReference type="PROSITE-ProRule" id="PRU00267"/>
    </source>
</evidence>
<feature type="compositionally biased region" description="Polar residues" evidence="7">
    <location>
        <begin position="223"/>
        <end position="240"/>
    </location>
</feature>
<feature type="compositionally biased region" description="Low complexity" evidence="7">
    <location>
        <begin position="529"/>
        <end position="540"/>
    </location>
</feature>
<evidence type="ECO:0000256" key="4">
    <source>
        <dbReference type="ARBA" id="ARBA00023242"/>
    </source>
</evidence>
<dbReference type="GO" id="GO:0045165">
    <property type="term" value="P:cell fate commitment"/>
    <property type="evidence" value="ECO:0007669"/>
    <property type="project" value="TreeGrafter"/>
</dbReference>
<feature type="region of interest" description="Disordered" evidence="7">
    <location>
        <begin position="207"/>
        <end position="339"/>
    </location>
</feature>
<dbReference type="EMBL" id="JAANHZ010000701">
    <property type="protein sequence ID" value="KAG5308124.1"/>
    <property type="molecule type" value="Genomic_DNA"/>
</dbReference>
<feature type="domain" description="HMG box" evidence="8">
    <location>
        <begin position="735"/>
        <end position="803"/>
    </location>
</feature>
<feature type="region of interest" description="Disordered" evidence="7">
    <location>
        <begin position="156"/>
        <end position="188"/>
    </location>
</feature>
<feature type="DNA-binding region" description="HMG box" evidence="5">
    <location>
        <begin position="735"/>
        <end position="803"/>
    </location>
</feature>
<feature type="compositionally biased region" description="Basic residues" evidence="7">
    <location>
        <begin position="209"/>
        <end position="222"/>
    </location>
</feature>
<evidence type="ECO:0000256" key="3">
    <source>
        <dbReference type="ARBA" id="ARBA00023163"/>
    </source>
</evidence>
<keyword evidence="3" id="KW-0804">Transcription</keyword>
<feature type="compositionally biased region" description="Low complexity" evidence="7">
    <location>
        <begin position="260"/>
        <end position="274"/>
    </location>
</feature>
<feature type="compositionally biased region" description="Polar residues" evidence="7">
    <location>
        <begin position="666"/>
        <end position="679"/>
    </location>
</feature>
<organism evidence="9 10">
    <name type="scientific">Acromyrmex insinuator</name>
    <dbReference type="NCBI Taxonomy" id="230686"/>
    <lineage>
        <taxon>Eukaryota</taxon>
        <taxon>Metazoa</taxon>
        <taxon>Ecdysozoa</taxon>
        <taxon>Arthropoda</taxon>
        <taxon>Hexapoda</taxon>
        <taxon>Insecta</taxon>
        <taxon>Pterygota</taxon>
        <taxon>Neoptera</taxon>
        <taxon>Endopterygota</taxon>
        <taxon>Hymenoptera</taxon>
        <taxon>Apocrita</taxon>
        <taxon>Aculeata</taxon>
        <taxon>Formicoidea</taxon>
        <taxon>Formicidae</taxon>
        <taxon>Myrmicinae</taxon>
        <taxon>Acromyrmex</taxon>
    </lineage>
</organism>
<dbReference type="AlphaFoldDB" id="A0A836E2C6"/>
<dbReference type="InterPro" id="IPR051356">
    <property type="entry name" value="SOX/SOX-like_TF"/>
</dbReference>
<dbReference type="GO" id="GO:0000981">
    <property type="term" value="F:DNA-binding transcription factor activity, RNA polymerase II-specific"/>
    <property type="evidence" value="ECO:0007669"/>
    <property type="project" value="TreeGrafter"/>
</dbReference>
<feature type="compositionally biased region" description="Polar residues" evidence="7">
    <location>
        <begin position="297"/>
        <end position="339"/>
    </location>
</feature>
<feature type="non-terminal residue" evidence="9">
    <location>
        <position position="935"/>
    </location>
</feature>
<feature type="region of interest" description="Disordered" evidence="7">
    <location>
        <begin position="666"/>
        <end position="703"/>
    </location>
</feature>
<feature type="region of interest" description="Disordered" evidence="7">
    <location>
        <begin position="520"/>
        <end position="589"/>
    </location>
</feature>
<dbReference type="FunFam" id="1.10.30.10:FF:000003">
    <property type="entry name" value="Putative transcription factor SOX-6"/>
    <property type="match status" value="1"/>
</dbReference>
<dbReference type="PANTHER" id="PTHR45789:SF2">
    <property type="entry name" value="FI18025P1"/>
    <property type="match status" value="1"/>
</dbReference>
<evidence type="ECO:0000256" key="7">
    <source>
        <dbReference type="SAM" id="MobiDB-lite"/>
    </source>
</evidence>
<feature type="compositionally biased region" description="Polar residues" evidence="7">
    <location>
        <begin position="904"/>
        <end position="920"/>
    </location>
</feature>
<feature type="region of interest" description="Disordered" evidence="7">
    <location>
        <begin position="856"/>
        <end position="935"/>
    </location>
</feature>
<keyword evidence="6" id="KW-0175">Coiled coil</keyword>
<evidence type="ECO:0000259" key="8">
    <source>
        <dbReference type="PROSITE" id="PS50118"/>
    </source>
</evidence>
<keyword evidence="4 5" id="KW-0539">Nucleus</keyword>
<evidence type="ECO:0000256" key="2">
    <source>
        <dbReference type="ARBA" id="ARBA00023125"/>
    </source>
</evidence>
<evidence type="ECO:0000256" key="6">
    <source>
        <dbReference type="SAM" id="Coils"/>
    </source>
</evidence>
<gene>
    <name evidence="9" type="primary">Sox6</name>
    <name evidence="9" type="ORF">G6Z75_0009995</name>
</gene>
<accession>A0A836E2C6</accession>
<dbReference type="GO" id="GO:0005634">
    <property type="term" value="C:nucleus"/>
    <property type="evidence" value="ECO:0007669"/>
    <property type="project" value="UniProtKB-UniRule"/>
</dbReference>
<feature type="region of interest" description="Disordered" evidence="7">
    <location>
        <begin position="89"/>
        <end position="131"/>
    </location>
</feature>
<evidence type="ECO:0000256" key="1">
    <source>
        <dbReference type="ARBA" id="ARBA00023015"/>
    </source>
</evidence>
<dbReference type="SUPFAM" id="SSF47095">
    <property type="entry name" value="HMG-box"/>
    <property type="match status" value="1"/>
</dbReference>
<keyword evidence="2 5" id="KW-0238">DNA-binding</keyword>